<name>A0AAW0BQ41_9AGAR</name>
<dbReference type="AlphaFoldDB" id="A0AAW0BQ41"/>
<feature type="region of interest" description="Disordered" evidence="1">
    <location>
        <begin position="1"/>
        <end position="31"/>
    </location>
</feature>
<accession>A0AAW0BQ41</accession>
<evidence type="ECO:0000256" key="1">
    <source>
        <dbReference type="SAM" id="MobiDB-lite"/>
    </source>
</evidence>
<dbReference type="EMBL" id="JAWWNJ010000027">
    <property type="protein sequence ID" value="KAK7029255.1"/>
    <property type="molecule type" value="Genomic_DNA"/>
</dbReference>
<protein>
    <submittedName>
        <fullName evidence="2">Uncharacterized protein</fullName>
    </submittedName>
</protein>
<feature type="compositionally biased region" description="Low complexity" evidence="1">
    <location>
        <begin position="218"/>
        <end position="228"/>
    </location>
</feature>
<feature type="compositionally biased region" description="Acidic residues" evidence="1">
    <location>
        <begin position="265"/>
        <end position="286"/>
    </location>
</feature>
<feature type="compositionally biased region" description="Low complexity" evidence="1">
    <location>
        <begin position="1"/>
        <end position="13"/>
    </location>
</feature>
<feature type="region of interest" description="Disordered" evidence="1">
    <location>
        <begin position="185"/>
        <end position="302"/>
    </location>
</feature>
<evidence type="ECO:0000313" key="3">
    <source>
        <dbReference type="Proteomes" id="UP001362999"/>
    </source>
</evidence>
<sequence>MSALPSDVLPSSDESSDEEEPSIPPRCGPPYAEDSFSWADLSGFSGADTVEISDTPFFHLALFNQDAFAFYKAAIRCRDPKYKAPDVAPLRNLLEKGLIYFCAAVNTIDQKDDVGAGITLFLIGVYRLLGLAESENTSPWSDSSHFLRTNPATYFSKKFAIPSFDVDKALLKALIDAAPPLILPPKPKVPKARSKAKTTVAPEVPKATPLENPKSSKSKASTRTSSKAQELSKPVKVESINPPSNSGSRNIAGRNLRNRPPTQYEQDDSSDNLEPDYILDSDEEDVVPSKPATQKDGKKKAASGDLVIGGVNIDALTVHVQT</sequence>
<reference evidence="2 3" key="1">
    <citation type="journal article" date="2024" name="J Genomics">
        <title>Draft genome sequencing and assembly of Favolaschia claudopus CIRM-BRFM 2984 isolated from oak limbs.</title>
        <authorList>
            <person name="Navarro D."/>
            <person name="Drula E."/>
            <person name="Chaduli D."/>
            <person name="Cazenave R."/>
            <person name="Ahrendt S."/>
            <person name="Wang J."/>
            <person name="Lipzen A."/>
            <person name="Daum C."/>
            <person name="Barry K."/>
            <person name="Grigoriev I.V."/>
            <person name="Favel A."/>
            <person name="Rosso M.N."/>
            <person name="Martin F."/>
        </authorList>
    </citation>
    <scope>NUCLEOTIDE SEQUENCE [LARGE SCALE GENOMIC DNA]</scope>
    <source>
        <strain evidence="2 3">CIRM-BRFM 2984</strain>
    </source>
</reference>
<evidence type="ECO:0000313" key="2">
    <source>
        <dbReference type="EMBL" id="KAK7029255.1"/>
    </source>
</evidence>
<dbReference type="Proteomes" id="UP001362999">
    <property type="component" value="Unassembled WGS sequence"/>
</dbReference>
<proteinExistence type="predicted"/>
<comment type="caution">
    <text evidence="2">The sequence shown here is derived from an EMBL/GenBank/DDBJ whole genome shotgun (WGS) entry which is preliminary data.</text>
</comment>
<gene>
    <name evidence="2" type="ORF">R3P38DRAFT_3516403</name>
</gene>
<organism evidence="2 3">
    <name type="scientific">Favolaschia claudopus</name>
    <dbReference type="NCBI Taxonomy" id="2862362"/>
    <lineage>
        <taxon>Eukaryota</taxon>
        <taxon>Fungi</taxon>
        <taxon>Dikarya</taxon>
        <taxon>Basidiomycota</taxon>
        <taxon>Agaricomycotina</taxon>
        <taxon>Agaricomycetes</taxon>
        <taxon>Agaricomycetidae</taxon>
        <taxon>Agaricales</taxon>
        <taxon>Marasmiineae</taxon>
        <taxon>Mycenaceae</taxon>
        <taxon>Favolaschia</taxon>
    </lineage>
</organism>
<keyword evidence="3" id="KW-1185">Reference proteome</keyword>